<evidence type="ECO:0000313" key="3">
    <source>
        <dbReference type="Proteomes" id="UP000475666"/>
    </source>
</evidence>
<accession>A0A6G3T8E4</accession>
<protein>
    <submittedName>
        <fullName evidence="2">MFS transporter</fullName>
    </submittedName>
</protein>
<keyword evidence="1" id="KW-0812">Transmembrane</keyword>
<name>A0A6G3T8E4_9ACTN</name>
<keyword evidence="1" id="KW-1133">Transmembrane helix</keyword>
<dbReference type="Proteomes" id="UP000475666">
    <property type="component" value="Unassembled WGS sequence"/>
</dbReference>
<feature type="transmembrane region" description="Helical" evidence="1">
    <location>
        <begin position="71"/>
        <end position="93"/>
    </location>
</feature>
<evidence type="ECO:0000256" key="1">
    <source>
        <dbReference type="SAM" id="Phobius"/>
    </source>
</evidence>
<organism evidence="2 3">
    <name type="scientific">Streptomyces rubrogriseus</name>
    <dbReference type="NCBI Taxonomy" id="194673"/>
    <lineage>
        <taxon>Bacteria</taxon>
        <taxon>Bacillati</taxon>
        <taxon>Actinomycetota</taxon>
        <taxon>Actinomycetes</taxon>
        <taxon>Kitasatosporales</taxon>
        <taxon>Streptomycetaceae</taxon>
        <taxon>Streptomyces</taxon>
        <taxon>Streptomyces violaceoruber group</taxon>
    </lineage>
</organism>
<evidence type="ECO:0000313" key="2">
    <source>
        <dbReference type="EMBL" id="NEC32588.1"/>
    </source>
</evidence>
<dbReference type="AlphaFoldDB" id="A0A6G3T8E4"/>
<feature type="transmembrane region" description="Helical" evidence="1">
    <location>
        <begin position="36"/>
        <end position="59"/>
    </location>
</feature>
<proteinExistence type="predicted"/>
<sequence length="108" mass="10706">MRRGPLLLLTAITFVTWIGTRMTAVALPLVALAETGGAWATGLVGGTAGLPLLTVGWWGRGLRDRLTSGRALAGVMAVNAAGLAVVPVAALAGQIGAVTLCASGLVTG</sequence>
<comment type="caution">
    <text evidence="2">The sequence shown here is derived from an EMBL/GenBank/DDBJ whole genome shotgun (WGS) entry which is preliminary data.</text>
</comment>
<dbReference type="EMBL" id="JAAGMQ010000144">
    <property type="protein sequence ID" value="NEC32588.1"/>
    <property type="molecule type" value="Genomic_DNA"/>
</dbReference>
<feature type="non-terminal residue" evidence="2">
    <location>
        <position position="108"/>
    </location>
</feature>
<gene>
    <name evidence="2" type="ORF">G3I66_05255</name>
</gene>
<reference evidence="2 3" key="1">
    <citation type="submission" date="2020-01" db="EMBL/GenBank/DDBJ databases">
        <title>Insect and environment-associated Actinomycetes.</title>
        <authorList>
            <person name="Currrie C."/>
            <person name="Chevrette M."/>
            <person name="Carlson C."/>
            <person name="Stubbendieck R."/>
            <person name="Wendt-Pienkowski E."/>
        </authorList>
    </citation>
    <scope>NUCLEOTIDE SEQUENCE [LARGE SCALE GENOMIC DNA]</scope>
    <source>
        <strain evidence="2 3">SID7739</strain>
    </source>
</reference>
<keyword evidence="1" id="KW-0472">Membrane</keyword>